<keyword evidence="8 9" id="KW-0862">Zinc</keyword>
<dbReference type="RefSeq" id="XP_003057000.1">
    <property type="nucleotide sequence ID" value="XM_003056954.1"/>
</dbReference>
<keyword evidence="4 9" id="KW-0637">Prenyltransferase</keyword>
<keyword evidence="6 9" id="KW-0479">Metal-binding</keyword>
<dbReference type="OrthoDB" id="10261146at2759"/>
<dbReference type="InterPro" id="IPR026872">
    <property type="entry name" value="FTB"/>
</dbReference>
<feature type="domain" description="Prenyltransferase alpha-alpha toroid" evidence="11">
    <location>
        <begin position="1"/>
        <end position="372"/>
    </location>
</feature>
<dbReference type="Gene3D" id="1.50.10.20">
    <property type="match status" value="1"/>
</dbReference>
<dbReference type="GO" id="GO:0097354">
    <property type="term" value="P:prenylation"/>
    <property type="evidence" value="ECO:0007669"/>
    <property type="project" value="UniProtKB-UniRule"/>
</dbReference>
<evidence type="ECO:0000256" key="9">
    <source>
        <dbReference type="RuleBase" id="RU365056"/>
    </source>
</evidence>
<feature type="region of interest" description="Disordered" evidence="10">
    <location>
        <begin position="256"/>
        <end position="283"/>
    </location>
</feature>
<comment type="cofactor">
    <cofactor evidence="9">
        <name>Zn(2+)</name>
        <dbReference type="ChEBI" id="CHEBI:29105"/>
    </cofactor>
    <text evidence="9">Binds 1 zinc ion per subunit.</text>
</comment>
<dbReference type="STRING" id="564608.C1MMX3"/>
<dbReference type="KEGG" id="mpp:MICPUCDRAFT_2945"/>
<dbReference type="GO" id="GO:0004660">
    <property type="term" value="F:protein farnesyltransferase activity"/>
    <property type="evidence" value="ECO:0007669"/>
    <property type="project" value="UniProtKB-UniRule"/>
</dbReference>
<keyword evidence="13" id="KW-1185">Reference proteome</keyword>
<keyword evidence="5 9" id="KW-0808">Transferase</keyword>
<dbReference type="SUPFAM" id="SSF48239">
    <property type="entry name" value="Terpenoid cyclases/Protein prenyltransferases"/>
    <property type="match status" value="1"/>
</dbReference>
<sequence>LDRDAHVAYLTRSLTHLGSGFVVLDASRAWLCYWIVHSLALLSHPLAPSTASDVVEFLGKCQRPGGGFGGGPGQMPHLAPTYAAVCCLASIATPEAFACVNRKSLRSFLARCKDDETGGYRMHEGGETDTRGCYTALAVAHLCGVMDDAVTENVSAFVARCQARSTHEGGIAGEPGAEAHGGYTFCGLAAAVLCDGARGLDLPELLHWLCMRQGAVEGGFNGRTNKLVDGCYSFWQGGAFPLLSLSVDAVLRAMPPPSKKGATATREEEEEEEEEKERGSSLGNIAGVPACALFPAAASEAFSSSSSDAKTTKTRTLNAWDPTTPPFNARALQGWLLLCCQAPNGGLQDKPGKGRDHYHTCYCLSGLSAAQH</sequence>
<proteinExistence type="inferred from homology"/>
<dbReference type="AlphaFoldDB" id="C1MMX3"/>
<evidence type="ECO:0000256" key="6">
    <source>
        <dbReference type="ARBA" id="ARBA00022723"/>
    </source>
</evidence>
<dbReference type="InterPro" id="IPR001330">
    <property type="entry name" value="Prenyltrans"/>
</dbReference>
<feature type="non-terminal residue" evidence="12">
    <location>
        <position position="1"/>
    </location>
</feature>
<dbReference type="GeneID" id="9682923"/>
<evidence type="ECO:0000256" key="10">
    <source>
        <dbReference type="SAM" id="MobiDB-lite"/>
    </source>
</evidence>
<evidence type="ECO:0000256" key="2">
    <source>
        <dbReference type="ARBA" id="ARBA00012702"/>
    </source>
</evidence>
<dbReference type="CDD" id="cd02893">
    <property type="entry name" value="FTase"/>
    <property type="match status" value="1"/>
</dbReference>
<dbReference type="PANTHER" id="PTHR11774">
    <property type="entry name" value="GERANYLGERANYL TRANSFERASE TYPE BETA SUBUNIT"/>
    <property type="match status" value="1"/>
</dbReference>
<name>C1MMX3_MICPC</name>
<reference evidence="12 13" key="1">
    <citation type="journal article" date="2009" name="Science">
        <title>Green evolution and dynamic adaptations revealed by genomes of the marine picoeukaryotes Micromonas.</title>
        <authorList>
            <person name="Worden A.Z."/>
            <person name="Lee J.H."/>
            <person name="Mock T."/>
            <person name="Rouze P."/>
            <person name="Simmons M.P."/>
            <person name="Aerts A.L."/>
            <person name="Allen A.E."/>
            <person name="Cuvelier M.L."/>
            <person name="Derelle E."/>
            <person name="Everett M.V."/>
            <person name="Foulon E."/>
            <person name="Grimwood J."/>
            <person name="Gundlach H."/>
            <person name="Henrissat B."/>
            <person name="Napoli C."/>
            <person name="McDonald S.M."/>
            <person name="Parker M.S."/>
            <person name="Rombauts S."/>
            <person name="Salamov A."/>
            <person name="Von Dassow P."/>
            <person name="Badger J.H."/>
            <person name="Coutinho P.M."/>
            <person name="Demir E."/>
            <person name="Dubchak I."/>
            <person name="Gentemann C."/>
            <person name="Eikrem W."/>
            <person name="Gready J.E."/>
            <person name="John U."/>
            <person name="Lanier W."/>
            <person name="Lindquist E.A."/>
            <person name="Lucas S."/>
            <person name="Mayer K.F."/>
            <person name="Moreau H."/>
            <person name="Not F."/>
            <person name="Otillar R."/>
            <person name="Panaud O."/>
            <person name="Pangilinan J."/>
            <person name="Paulsen I."/>
            <person name="Piegu B."/>
            <person name="Poliakov A."/>
            <person name="Robbens S."/>
            <person name="Schmutz J."/>
            <person name="Toulza E."/>
            <person name="Wyss T."/>
            <person name="Zelensky A."/>
            <person name="Zhou K."/>
            <person name="Armbrust E.V."/>
            <person name="Bhattacharya D."/>
            <person name="Goodenough U.W."/>
            <person name="Van de Peer Y."/>
            <person name="Grigoriev I.V."/>
        </authorList>
    </citation>
    <scope>NUCLEOTIDE SEQUENCE [LARGE SCALE GENOMIC DNA]</scope>
    <source>
        <strain evidence="12 13">CCMP1545</strain>
    </source>
</reference>
<evidence type="ECO:0000256" key="1">
    <source>
        <dbReference type="ARBA" id="ARBA00010497"/>
    </source>
</evidence>
<dbReference type="OMA" id="MLYWIAN"/>
<gene>
    <name evidence="12" type="ORF">MICPUCDRAFT_2945</name>
</gene>
<evidence type="ECO:0000256" key="7">
    <source>
        <dbReference type="ARBA" id="ARBA00022737"/>
    </source>
</evidence>
<evidence type="ECO:0000256" key="3">
    <source>
        <dbReference type="ARBA" id="ARBA00015798"/>
    </source>
</evidence>
<dbReference type="GO" id="GO:0008270">
    <property type="term" value="F:zinc ion binding"/>
    <property type="evidence" value="ECO:0007669"/>
    <property type="project" value="UniProtKB-UniRule"/>
</dbReference>
<dbReference type="GO" id="GO:0005965">
    <property type="term" value="C:protein farnesyltransferase complex"/>
    <property type="evidence" value="ECO:0007669"/>
    <property type="project" value="UniProtKB-UniRule"/>
</dbReference>
<dbReference type="eggNOG" id="KOG0365">
    <property type="taxonomic scope" value="Eukaryota"/>
</dbReference>
<dbReference type="Proteomes" id="UP000001876">
    <property type="component" value="Unassembled WGS sequence"/>
</dbReference>
<comment type="similarity">
    <text evidence="1 9">Belongs to the protein prenyltransferase subunit beta family.</text>
</comment>
<keyword evidence="7" id="KW-0677">Repeat</keyword>
<evidence type="ECO:0000313" key="13">
    <source>
        <dbReference type="Proteomes" id="UP000001876"/>
    </source>
</evidence>
<dbReference type="EC" id="2.5.1.58" evidence="2 9"/>
<dbReference type="Pfam" id="PF00432">
    <property type="entry name" value="Prenyltrans"/>
    <property type="match status" value="1"/>
</dbReference>
<evidence type="ECO:0000256" key="4">
    <source>
        <dbReference type="ARBA" id="ARBA00022602"/>
    </source>
</evidence>
<evidence type="ECO:0000259" key="11">
    <source>
        <dbReference type="Pfam" id="PF00432"/>
    </source>
</evidence>
<feature type="non-terminal residue" evidence="12">
    <location>
        <position position="372"/>
    </location>
</feature>
<accession>C1MMX3</accession>
<comment type="subunit">
    <text evidence="9">Heterodimer of FTA and FTB.</text>
</comment>
<dbReference type="EMBL" id="GG663737">
    <property type="protein sequence ID" value="EEH58645.1"/>
    <property type="molecule type" value="Genomic_DNA"/>
</dbReference>
<organism evidence="13">
    <name type="scientific">Micromonas pusilla (strain CCMP1545)</name>
    <name type="common">Picoplanktonic green alga</name>
    <dbReference type="NCBI Taxonomy" id="564608"/>
    <lineage>
        <taxon>Eukaryota</taxon>
        <taxon>Viridiplantae</taxon>
        <taxon>Chlorophyta</taxon>
        <taxon>Mamiellophyceae</taxon>
        <taxon>Mamiellales</taxon>
        <taxon>Mamiellaceae</taxon>
        <taxon>Micromonas</taxon>
    </lineage>
</organism>
<dbReference type="InterPro" id="IPR008930">
    <property type="entry name" value="Terpenoid_cyclase/PrenylTrfase"/>
</dbReference>
<comment type="function">
    <text evidence="9">Catalyzes the transfer of a farnesyl moiety from farnesyl diphosphate to a cysteine at the fourth position from the C-terminus of several proteins. The beta subunit is responsible for peptide-binding.</text>
</comment>
<comment type="catalytic activity">
    <reaction evidence="9">
        <text>L-cysteinyl-[protein] + (2E,6E)-farnesyl diphosphate = S-(2E,6E)-farnesyl-L-cysteinyl-[protein] + diphosphate</text>
        <dbReference type="Rhea" id="RHEA:13345"/>
        <dbReference type="Rhea" id="RHEA-COMP:10131"/>
        <dbReference type="Rhea" id="RHEA-COMP:11535"/>
        <dbReference type="ChEBI" id="CHEBI:29950"/>
        <dbReference type="ChEBI" id="CHEBI:33019"/>
        <dbReference type="ChEBI" id="CHEBI:86019"/>
        <dbReference type="ChEBI" id="CHEBI:175763"/>
    </reaction>
</comment>
<dbReference type="InterPro" id="IPR045089">
    <property type="entry name" value="PGGT1B-like"/>
</dbReference>
<evidence type="ECO:0000256" key="5">
    <source>
        <dbReference type="ARBA" id="ARBA00022679"/>
    </source>
</evidence>
<dbReference type="PANTHER" id="PTHR11774:SF6">
    <property type="entry name" value="PROTEIN FARNESYLTRANSFERASE SUBUNIT BETA"/>
    <property type="match status" value="1"/>
</dbReference>
<protein>
    <recommendedName>
        <fullName evidence="3 9">Protein farnesyltransferase subunit beta</fullName>
        <shortName evidence="9">FTase-beta</shortName>
        <ecNumber evidence="2 9">2.5.1.58</ecNumber>
    </recommendedName>
</protein>
<evidence type="ECO:0000313" key="12">
    <source>
        <dbReference type="EMBL" id="EEH58645.1"/>
    </source>
</evidence>
<evidence type="ECO:0000256" key="8">
    <source>
        <dbReference type="ARBA" id="ARBA00022833"/>
    </source>
</evidence>